<reference evidence="1 2" key="1">
    <citation type="submission" date="2017-03" db="EMBL/GenBank/DDBJ databases">
        <title>Phylogenomics and comparative genomics of Lactobacillus salivarius, a mammalian gut commensal.</title>
        <authorList>
            <person name="Harris H.M."/>
        </authorList>
    </citation>
    <scope>NUCLEOTIDE SEQUENCE [LARGE SCALE GENOMIC DNA]</scope>
    <source>
        <strain evidence="1 2">AH4231</strain>
    </source>
</reference>
<gene>
    <name evidence="1" type="ORF">B6U37_10485</name>
</gene>
<accession>A0A1V9TLI0</accession>
<evidence type="ECO:0000313" key="1">
    <source>
        <dbReference type="EMBL" id="OQR23937.1"/>
    </source>
</evidence>
<proteinExistence type="predicted"/>
<dbReference type="EMBL" id="NBEY01000093">
    <property type="protein sequence ID" value="OQR23937.1"/>
    <property type="molecule type" value="Genomic_DNA"/>
</dbReference>
<evidence type="ECO:0000313" key="2">
    <source>
        <dbReference type="Proteomes" id="UP000192353"/>
    </source>
</evidence>
<protein>
    <submittedName>
        <fullName evidence="1">Uncharacterized protein</fullName>
    </submittedName>
</protein>
<organism evidence="1 2">
    <name type="scientific">Ligilactobacillus salivarius</name>
    <dbReference type="NCBI Taxonomy" id="1624"/>
    <lineage>
        <taxon>Bacteria</taxon>
        <taxon>Bacillati</taxon>
        <taxon>Bacillota</taxon>
        <taxon>Bacilli</taxon>
        <taxon>Lactobacillales</taxon>
        <taxon>Lactobacillaceae</taxon>
        <taxon>Ligilactobacillus</taxon>
    </lineage>
</organism>
<sequence length="84" mass="9751">MMRGMEGITIENMSDQTHIYANDILINAIDLAEKRGVSLDQVLKCFELAVKEQKLDLLQARYTDQSEFESEQISIESEKYNDYE</sequence>
<dbReference type="AlphaFoldDB" id="A0A1V9TLI0"/>
<dbReference type="Proteomes" id="UP000192353">
    <property type="component" value="Unassembled WGS sequence"/>
</dbReference>
<name>A0A1V9TLI0_9LACO</name>
<comment type="caution">
    <text evidence="1">The sequence shown here is derived from an EMBL/GenBank/DDBJ whole genome shotgun (WGS) entry which is preliminary data.</text>
</comment>
<dbReference type="RefSeq" id="WP_081516161.1">
    <property type="nucleotide sequence ID" value="NZ_JAQDBM010000037.1"/>
</dbReference>